<name>A0A554A0M3_9BACI</name>
<protein>
    <submittedName>
        <fullName evidence="4">DUF1541 domain-containing protein</fullName>
    </submittedName>
</protein>
<sequence length="186" mass="20608">MKKWLFLWTATVLILSGCNADGTIKDQQPSVKNETADPSNQTDQSATPQLPEGLTEEPDPTYAIGSNATILTDQSRDMHRAEAVIVGAYNTTAYAVSYKPTNATDDVWNHKWVIKEELTPSDSTNLEPGHQVTLHTDRIQGMEGAKATIESSQQTTVYMVNFVPTNGEDEVINYQWVTEQELSTTE</sequence>
<gene>
    <name evidence="4" type="ORF">FN960_05745</name>
</gene>
<proteinExistence type="predicted"/>
<dbReference type="RefSeq" id="WP_143847742.1">
    <property type="nucleotide sequence ID" value="NZ_VLXZ01000003.1"/>
</dbReference>
<dbReference type="Pfam" id="PF07563">
    <property type="entry name" value="DUF1541"/>
    <property type="match status" value="2"/>
</dbReference>
<dbReference type="PROSITE" id="PS51257">
    <property type="entry name" value="PROKAR_LIPOPROTEIN"/>
    <property type="match status" value="1"/>
</dbReference>
<feature type="chain" id="PRO_5038355454" evidence="2">
    <location>
        <begin position="21"/>
        <end position="186"/>
    </location>
</feature>
<comment type="caution">
    <text evidence="4">The sequence shown here is derived from an EMBL/GenBank/DDBJ whole genome shotgun (WGS) entry which is preliminary data.</text>
</comment>
<feature type="domain" description="DUF1541" evidence="3">
    <location>
        <begin position="128"/>
        <end position="179"/>
    </location>
</feature>
<evidence type="ECO:0000259" key="3">
    <source>
        <dbReference type="Pfam" id="PF07563"/>
    </source>
</evidence>
<dbReference type="Proteomes" id="UP000318521">
    <property type="component" value="Unassembled WGS sequence"/>
</dbReference>
<accession>A0A554A0M3</accession>
<feature type="domain" description="DUF1541" evidence="3">
    <location>
        <begin position="65"/>
        <end position="114"/>
    </location>
</feature>
<organism evidence="4 5">
    <name type="scientific">Alkalicoccobacillus porphyridii</name>
    <dbReference type="NCBI Taxonomy" id="2597270"/>
    <lineage>
        <taxon>Bacteria</taxon>
        <taxon>Bacillati</taxon>
        <taxon>Bacillota</taxon>
        <taxon>Bacilli</taxon>
        <taxon>Bacillales</taxon>
        <taxon>Bacillaceae</taxon>
        <taxon>Alkalicoccobacillus</taxon>
    </lineage>
</organism>
<dbReference type="OrthoDB" id="1701949at2"/>
<evidence type="ECO:0000256" key="2">
    <source>
        <dbReference type="SAM" id="SignalP"/>
    </source>
</evidence>
<dbReference type="InterPro" id="IPR011438">
    <property type="entry name" value="DUF1541"/>
</dbReference>
<keyword evidence="5" id="KW-1185">Reference proteome</keyword>
<evidence type="ECO:0000313" key="5">
    <source>
        <dbReference type="Proteomes" id="UP000318521"/>
    </source>
</evidence>
<feature type="compositionally biased region" description="Polar residues" evidence="1">
    <location>
        <begin position="25"/>
        <end position="48"/>
    </location>
</feature>
<reference evidence="4 5" key="1">
    <citation type="submission" date="2019-07" db="EMBL/GenBank/DDBJ databases">
        <authorList>
            <person name="Park Y.J."/>
            <person name="Jeong S.E."/>
            <person name="Jung H.S."/>
        </authorList>
    </citation>
    <scope>NUCLEOTIDE SEQUENCE [LARGE SCALE GENOMIC DNA]</scope>
    <source>
        <strain evidence="5">P16(2019)</strain>
    </source>
</reference>
<feature type="signal peptide" evidence="2">
    <location>
        <begin position="1"/>
        <end position="20"/>
    </location>
</feature>
<evidence type="ECO:0000313" key="4">
    <source>
        <dbReference type="EMBL" id="TSB47242.1"/>
    </source>
</evidence>
<feature type="region of interest" description="Disordered" evidence="1">
    <location>
        <begin position="23"/>
        <end position="62"/>
    </location>
</feature>
<dbReference type="EMBL" id="VLXZ01000003">
    <property type="protein sequence ID" value="TSB47242.1"/>
    <property type="molecule type" value="Genomic_DNA"/>
</dbReference>
<keyword evidence="2" id="KW-0732">Signal</keyword>
<dbReference type="AlphaFoldDB" id="A0A554A0M3"/>
<evidence type="ECO:0000256" key="1">
    <source>
        <dbReference type="SAM" id="MobiDB-lite"/>
    </source>
</evidence>
<dbReference type="Gene3D" id="2.30.30.1210">
    <property type="entry name" value="Domain of unknown function DUF1541"/>
    <property type="match status" value="1"/>
</dbReference>